<reference evidence="3 5" key="2">
    <citation type="submission" date="2018-04" db="EMBL/GenBank/DDBJ databases">
        <title>Genomic Encyclopedia of Type Strains, Phase IV (KMG-IV): sequencing the most valuable type-strain genomes for metagenomic binning, comparative biology and taxonomic classification.</title>
        <authorList>
            <person name="Goeker M."/>
        </authorList>
    </citation>
    <scope>NUCLEOTIDE SEQUENCE [LARGE SCALE GENOMIC DNA]</scope>
    <source>
        <strain evidence="3 5">DSM 28688</strain>
    </source>
</reference>
<comment type="caution">
    <text evidence="2">The sequence shown here is derived from an EMBL/GenBank/DDBJ whole genome shotgun (WGS) entry which is preliminary data.</text>
</comment>
<reference evidence="2 4" key="1">
    <citation type="submission" date="2017-07" db="EMBL/GenBank/DDBJ databases">
        <title>Tamlnaduibacter salinus (Mi-7) genome sequencing.</title>
        <authorList>
            <person name="Verma A."/>
            <person name="Krishnamurthi S."/>
        </authorList>
    </citation>
    <scope>NUCLEOTIDE SEQUENCE [LARGE SCALE GENOMIC DNA]</scope>
    <source>
        <strain evidence="2 4">Mi-7</strain>
    </source>
</reference>
<evidence type="ECO:0000313" key="5">
    <source>
        <dbReference type="Proteomes" id="UP000245887"/>
    </source>
</evidence>
<dbReference type="Proteomes" id="UP000218332">
    <property type="component" value="Unassembled WGS sequence"/>
</dbReference>
<evidence type="ECO:0000313" key="4">
    <source>
        <dbReference type="Proteomes" id="UP000218332"/>
    </source>
</evidence>
<proteinExistence type="predicted"/>
<dbReference type="EMBL" id="NMPM01000120">
    <property type="protein sequence ID" value="PAV24666.1"/>
    <property type="molecule type" value="Genomic_DNA"/>
</dbReference>
<dbReference type="EMBL" id="QEKQ01000009">
    <property type="protein sequence ID" value="PVY70254.1"/>
    <property type="molecule type" value="Genomic_DNA"/>
</dbReference>
<dbReference type="OrthoDB" id="6358750at2"/>
<dbReference type="Proteomes" id="UP000245887">
    <property type="component" value="Unassembled WGS sequence"/>
</dbReference>
<sequence>MRWTCLAGFLWLGVTSVVQADLEPISDRAMSDVTGQAFLSVDRYQHPDANRETEYTRVNLGMDIELQTNVNTLELGRYERAGEDPGTSDVLIDDFGLGYIHNQEFFDNNPNVTRQRKPDGSSYSEDEIVPFTMTDPFLEFAFDENTDEVTGVRLGFGDAMGILSGDIRNLTGDVNVNIKATGEDLETAESEGDLIDNVLVGLAPLLLSNNAIRSKAKLVYGPEEANAGDLDPVRATHAGVPNGEAFTVEDVPGGTLTLINAASLLGGSSEFEIDANCFLGICGSGDISFIAQNCQVLGITACFPLTNFQSLPVGEVTEEGDERYLTGPEQGLFLSFQTRELDWLEDVSKSNPSAEDFLRATAGGYINIPNGAVEFSLYDALDGIPRYRSEYIDRGQGLF</sequence>
<keyword evidence="1" id="KW-0732">Signal</keyword>
<feature type="chain" id="PRO_5036035266" evidence="1">
    <location>
        <begin position="21"/>
        <end position="399"/>
    </location>
</feature>
<keyword evidence="4" id="KW-1185">Reference proteome</keyword>
<feature type="signal peptide" evidence="1">
    <location>
        <begin position="1"/>
        <end position="20"/>
    </location>
</feature>
<protein>
    <submittedName>
        <fullName evidence="2">Uncharacterized protein</fullName>
    </submittedName>
</protein>
<organism evidence="2 4">
    <name type="scientific">Tamilnaduibacter salinus</name>
    <dbReference type="NCBI Taxonomy" id="1484056"/>
    <lineage>
        <taxon>Bacteria</taxon>
        <taxon>Pseudomonadati</taxon>
        <taxon>Pseudomonadota</taxon>
        <taxon>Gammaproteobacteria</taxon>
        <taxon>Pseudomonadales</taxon>
        <taxon>Marinobacteraceae</taxon>
        <taxon>Tamilnaduibacter</taxon>
    </lineage>
</organism>
<name>A0A2A2I033_9GAMM</name>
<accession>A0A2A2I033</accession>
<evidence type="ECO:0000256" key="1">
    <source>
        <dbReference type="SAM" id="SignalP"/>
    </source>
</evidence>
<evidence type="ECO:0000313" key="3">
    <source>
        <dbReference type="EMBL" id="PVY70254.1"/>
    </source>
</evidence>
<evidence type="ECO:0000313" key="2">
    <source>
        <dbReference type="EMBL" id="PAV24666.1"/>
    </source>
</evidence>
<dbReference type="AlphaFoldDB" id="A0A2A2I033"/>
<gene>
    <name evidence="3" type="ORF">C8D92_1091</name>
    <name evidence="2" type="ORF">CF392_15065</name>
</gene>